<proteinExistence type="predicted"/>
<evidence type="ECO:0000313" key="1">
    <source>
        <dbReference type="EMBL" id="KAJ8106913.1"/>
    </source>
</evidence>
<name>A0ACC2HVR9_9PLEO</name>
<protein>
    <submittedName>
        <fullName evidence="1">Uncharacterized protein</fullName>
    </submittedName>
</protein>
<gene>
    <name evidence="1" type="ORF">OPT61_g9226</name>
</gene>
<accession>A0ACC2HVR9</accession>
<comment type="caution">
    <text evidence="1">The sequence shown here is derived from an EMBL/GenBank/DDBJ whole genome shotgun (WGS) entry which is preliminary data.</text>
</comment>
<evidence type="ECO:0000313" key="2">
    <source>
        <dbReference type="Proteomes" id="UP001153331"/>
    </source>
</evidence>
<dbReference type="EMBL" id="JAPHNI010001048">
    <property type="protein sequence ID" value="KAJ8106913.1"/>
    <property type="molecule type" value="Genomic_DNA"/>
</dbReference>
<organism evidence="1 2">
    <name type="scientific">Boeremia exigua</name>
    <dbReference type="NCBI Taxonomy" id="749465"/>
    <lineage>
        <taxon>Eukaryota</taxon>
        <taxon>Fungi</taxon>
        <taxon>Dikarya</taxon>
        <taxon>Ascomycota</taxon>
        <taxon>Pezizomycotina</taxon>
        <taxon>Dothideomycetes</taxon>
        <taxon>Pleosporomycetidae</taxon>
        <taxon>Pleosporales</taxon>
        <taxon>Pleosporineae</taxon>
        <taxon>Didymellaceae</taxon>
        <taxon>Boeremia</taxon>
    </lineage>
</organism>
<sequence>MKLPTALAILTFSAIVASRAIQGPVQPTTATSLFPTLQLRDLQLNASAISAPTNISHLRLPFDTAGDWDGDDELTDEQKEAIWCKAKSRGYQLMQAMRLDDEEAATTLDWPYTQSPWDGDLRDELEKWGYKDDFEDDEEIDKQCDFDKTHEMADAFKDLGVDPRSKGQGGSNQCFYVEHMNGPTVFRGIDGETPFPEDQNYRADDKILKVTQAYLKIGINAADGLVYFIHRQSPEDAALENWGYEPDKDELPKLRSSSDISWGMWNRVAAGSQNLRYFMSLSVVNPISSYIMQRTLEDNIDIVNFPGWPGKDFEFFTKDSPTGLGKVIDVEKSENALALLGAPNGIAAGYFLIQHRQQLGRKQIVKVRIWSTGEGIWANPNILFYVRDRGPFDDLAMQAGLEEQLDALHGQQKRGAEAKRGEEVVNVIKDVKMRLTLLATSALLSLLATCRVLPPTSPSHALLNTTSLASFNDNHLYRISAAGKPRPVPPTPWQKYVCRGQKLHQACISGKDKAVEFVTPVDSKFDSTLESELAQWGYYDRPEEAATYCWFELYLPTELKELDINPKGKDEGGPNECFMFKHYNDLSSDVPADKQQPRATSALAVIGANAPDGVIYFINVKSAYEGARELWGVDNPTPDDLPQLRQISDMAWGAWRRKHSPGQPLGGIKKFFVDHIVNRVTIELVAEALKTYELEEGEIRPESVPNWPGLTFDMNTEQGLAMLGSPNGIAIGYFLAQHKTQLGGNKYVSKVQVFTNPEDDDSPYLLFWIADDPMPSSGDAQNEQGKVMRGLRGAKRGHNARHVTRKHVIKAKLTFIASSSQYHCPTMKHSAATVFALLLAPAACRVAPAVPRQYLATNITTLIKVLGTPHVAPHNLAFGRDALASAERVQLDLSGSEYSDRSANPVKLGLEDRRVSGEGVVSGSRLGWGGADRSVLLRDNAFADVSVAERGSGRCVESESAVFRPDGEACGHEPVLCVGDAGPHLPDTQNQTSPHQSQDQERPSQSHSLTARDLVTAANANLWQAWVCRGEKLNQACKNTKDKAAGFAAPIDSPWDGTMEEDLKLWGYREVPADTHCDFSDIEKALKGLGIGVLPAMEGGDNHCFQVRHSYDDGSEVKDQTYDVKGRKLRMTDAYSIIGANAISGAVFFVDIKSAQRGAEELWYPEVPTAASLPELRAISDIAWAFWNRVQAKRPPKRRNLGNSNYFVVHNIVNKDTEKLIEQALKKYDVPDGQQRLAEVPVWPGLTFDIESETGQAMLGSPNGLAAGYFLAQHKTQIGSNRFVHQIQVLASDWGGGPSMVLHVKEAPSTSDNLEAIEKRDVDLRLARRNVIFGANSTSPSTDISTLAGGDDEFWRKYVCRGEKLTQASIRNKDTAVDFMTPVDSEFDGTMEAELKLWGYTDHKGSSLYCELDNIAASLNSIGVDAKFRKGKRGGQNECFHIEYGAQADSVPIRDQNYEVDGTTYRMTGAWSHMGVNARDGVVTFLNVRSAQRGAIYSWAVEKPKNTELPQLRQISDIAWAFWRRAHGDGQGLGNINKFLVHDIVNAETLRLIGLALKRYEVPDGQQRYKFLPKWPGLELDIETPEGKAMLGSPNGVAAGYFRNKYVHKVTVWKDSDGDEQMLFWVKDAPPPEGEPGMSGGSTSADDSIADAFGRAGKVVERSDDGRNIIREHRLLARL</sequence>
<reference evidence="1" key="1">
    <citation type="submission" date="2022-11" db="EMBL/GenBank/DDBJ databases">
        <title>Genome Sequence of Boeremia exigua.</title>
        <authorList>
            <person name="Buettner E."/>
        </authorList>
    </citation>
    <scope>NUCLEOTIDE SEQUENCE</scope>
    <source>
        <strain evidence="1">CU02</strain>
    </source>
</reference>
<keyword evidence="2" id="KW-1185">Reference proteome</keyword>
<dbReference type="Proteomes" id="UP001153331">
    <property type="component" value="Unassembled WGS sequence"/>
</dbReference>